<organism evidence="5">
    <name type="scientific">Tanacetum cinerariifolium</name>
    <name type="common">Dalmatian daisy</name>
    <name type="synonym">Chrysanthemum cinerariifolium</name>
    <dbReference type="NCBI Taxonomy" id="118510"/>
    <lineage>
        <taxon>Eukaryota</taxon>
        <taxon>Viridiplantae</taxon>
        <taxon>Streptophyta</taxon>
        <taxon>Embryophyta</taxon>
        <taxon>Tracheophyta</taxon>
        <taxon>Spermatophyta</taxon>
        <taxon>Magnoliopsida</taxon>
        <taxon>eudicotyledons</taxon>
        <taxon>Gunneridae</taxon>
        <taxon>Pentapetalae</taxon>
        <taxon>asterids</taxon>
        <taxon>campanulids</taxon>
        <taxon>Asterales</taxon>
        <taxon>Asteraceae</taxon>
        <taxon>Asteroideae</taxon>
        <taxon>Anthemideae</taxon>
        <taxon>Anthemidinae</taxon>
        <taxon>Tanacetum</taxon>
    </lineage>
</organism>
<evidence type="ECO:0000256" key="1">
    <source>
        <dbReference type="SAM" id="MobiDB-lite"/>
    </source>
</evidence>
<evidence type="ECO:0000313" key="5">
    <source>
        <dbReference type="EMBL" id="GEU92184.1"/>
    </source>
</evidence>
<protein>
    <submittedName>
        <fullName evidence="5">Uncharacterized mitochondrial protein AtMg00810-like</fullName>
    </submittedName>
</protein>
<dbReference type="InterPro" id="IPR054722">
    <property type="entry name" value="PolX-like_BBD"/>
</dbReference>
<name>A0A6L2P5P0_TANCI</name>
<evidence type="ECO:0000259" key="3">
    <source>
        <dbReference type="Pfam" id="PF13976"/>
    </source>
</evidence>
<comment type="caution">
    <text evidence="5">The sequence shown here is derived from an EMBL/GenBank/DDBJ whole genome shotgun (WGS) entry which is preliminary data.</text>
</comment>
<proteinExistence type="predicted"/>
<feature type="compositionally biased region" description="Basic residues" evidence="1">
    <location>
        <begin position="89"/>
        <end position="98"/>
    </location>
</feature>
<feature type="region of interest" description="Disordered" evidence="1">
    <location>
        <begin position="706"/>
        <end position="764"/>
    </location>
</feature>
<feature type="compositionally biased region" description="Polar residues" evidence="1">
    <location>
        <begin position="99"/>
        <end position="113"/>
    </location>
</feature>
<dbReference type="PANTHER" id="PTHR11439">
    <property type="entry name" value="GAG-POL-RELATED RETROTRANSPOSON"/>
    <property type="match status" value="1"/>
</dbReference>
<dbReference type="EMBL" id="BKCJ010010569">
    <property type="protein sequence ID" value="GEU92184.1"/>
    <property type="molecule type" value="Genomic_DNA"/>
</dbReference>
<dbReference type="PANTHER" id="PTHR11439:SF495">
    <property type="entry name" value="REVERSE TRANSCRIPTASE, RNA-DEPENDENT DNA POLYMERASE-RELATED"/>
    <property type="match status" value="1"/>
</dbReference>
<feature type="compositionally biased region" description="Polar residues" evidence="1">
    <location>
        <begin position="708"/>
        <end position="724"/>
    </location>
</feature>
<feature type="domain" description="Retrovirus-related Pol polyprotein from transposon TNT 1-94-like beta-barrel" evidence="4">
    <location>
        <begin position="107"/>
        <end position="178"/>
    </location>
</feature>
<dbReference type="Pfam" id="PF13976">
    <property type="entry name" value="gag_pre-integrs"/>
    <property type="match status" value="1"/>
</dbReference>
<reference evidence="5" key="1">
    <citation type="journal article" date="2019" name="Sci. Rep.">
        <title>Draft genome of Tanacetum cinerariifolium, the natural source of mosquito coil.</title>
        <authorList>
            <person name="Yamashiro T."/>
            <person name="Shiraishi A."/>
            <person name="Satake H."/>
            <person name="Nakayama K."/>
        </authorList>
    </citation>
    <scope>NUCLEOTIDE SEQUENCE</scope>
</reference>
<accession>A0A6L2P5P0</accession>
<dbReference type="AlphaFoldDB" id="A0A6L2P5P0"/>
<evidence type="ECO:0000259" key="4">
    <source>
        <dbReference type="Pfam" id="PF22936"/>
    </source>
</evidence>
<dbReference type="Pfam" id="PF22936">
    <property type="entry name" value="Pol_BBD"/>
    <property type="match status" value="1"/>
</dbReference>
<feature type="domain" description="Reverse transcriptase Ty1/copia-type" evidence="2">
    <location>
        <begin position="368"/>
        <end position="446"/>
    </location>
</feature>
<dbReference type="InterPro" id="IPR013103">
    <property type="entry name" value="RVT_2"/>
</dbReference>
<gene>
    <name evidence="5" type="ORF">Tci_064162</name>
</gene>
<dbReference type="Pfam" id="PF07727">
    <property type="entry name" value="RVT_2"/>
    <property type="match status" value="1"/>
</dbReference>
<feature type="domain" description="GAG-pre-integrase" evidence="3">
    <location>
        <begin position="213"/>
        <end position="261"/>
    </location>
</feature>
<feature type="region of interest" description="Disordered" evidence="1">
    <location>
        <begin position="88"/>
        <end position="113"/>
    </location>
</feature>
<evidence type="ECO:0000259" key="2">
    <source>
        <dbReference type="Pfam" id="PF07727"/>
    </source>
</evidence>
<feature type="non-terminal residue" evidence="5">
    <location>
        <position position="1"/>
    </location>
</feature>
<dbReference type="InterPro" id="IPR025724">
    <property type="entry name" value="GAG-pre-integrase_dom"/>
</dbReference>
<feature type="compositionally biased region" description="Basic residues" evidence="1">
    <location>
        <begin position="725"/>
        <end position="735"/>
    </location>
</feature>
<sequence>GEGKRAGKVVGRRLGAVRGLGIWQNRPLGFIRLLDSQQSDKSKTGLGYDSQGIDSQVLANQVSDSEDEDEIETESKQIKPSFAKEKFVKSTKHVKSPRKSVNQEESNSGCSRHMTGNKSFLTDYQNIDGVFVAFGGSPKEGKITGKGKIRTGKLDFKDVYFVKELKFNIFSVLQMCDKKNSVLFTKTECLVLSPDFKLLDENQVLLKVPRHNNMYSFNLKNAAPSGGLTCLFVKDTIDESNLWHRRLGHINFKTMNKLNKVLVTKPQNKTPYELLIGRSPNIDFMKPFGCPITILNTLDYLGKFEGKADEGFLVGYFVNSKAFREGVLNGSLILIHCMPTLEETGIFDDAYDDREVGAEADTNNLEPLTVVYVDDIIFGSTKKLLCDEFEQMMHKRFQMSFIRELTFFLGLQVKQKDDGFFISQDKYVADILKKFNFTTVKTPSTLMEPNKALIKDVEAEDVDVHLYRLMIGLLMYLTASRPDIMFAVCACARFQVTPKTSHLHAVKRIFRYLKGIHLLLPDLISFLEKPTESDGFEKNVKTVNEDVRIQALVYGKKVIVNEASIRRDLRSDDPEGTDCLPNSAIFEELARMSTKTTAWNKFSSTMTSAIICLANNQKFNFSKYIFESMMKNLEVGVKFLMYPRFFHVFINNQLGDMSHHKGIFVNPSLTKKVFANMKRVGTSFSGAITPLFETMMVQAPEEVGEIPTDTQDTPILTQPSPSQPQRKHKSRRKKRKETEVSQDETQTKEHIPTPSYDPLPSGDDRLQLNKLMEICTKLSDRVLSLEQINTNQAATIEKLKRRVKKLEGKKKKRTHGLKRLYKVSLSARIISSDEEAGENVEHDATVAEKEVSTAADEVVTIADDTEITIAATTLQISKDDVTLAQTLIEIKDAKPKALTPAAKTITAVSTRPKEKGIIIDLEAQMQADLVEEQRIAKQKEEEANIAMIAE</sequence>